<evidence type="ECO:0000313" key="2">
    <source>
        <dbReference type="Proteomes" id="UP000034051"/>
    </source>
</evidence>
<gene>
    <name evidence="1" type="ORF">UW32_C0001G0518</name>
</gene>
<reference evidence="1 2" key="1">
    <citation type="journal article" date="2015" name="Nature">
        <title>rRNA introns, odd ribosomes, and small enigmatic genomes across a large radiation of phyla.</title>
        <authorList>
            <person name="Brown C.T."/>
            <person name="Hug L.A."/>
            <person name="Thomas B.C."/>
            <person name="Sharon I."/>
            <person name="Castelle C.J."/>
            <person name="Singh A."/>
            <person name="Wilkins M.J."/>
            <person name="Williams K.H."/>
            <person name="Banfield J.F."/>
        </authorList>
    </citation>
    <scope>NUCLEOTIDE SEQUENCE [LARGE SCALE GENOMIC DNA]</scope>
</reference>
<protein>
    <submittedName>
        <fullName evidence="1">Uncharacterized protein</fullName>
    </submittedName>
</protein>
<name>A0A0G1H974_9BACT</name>
<organism evidence="1 2">
    <name type="scientific">Candidatus Wolfebacteria bacterium GW2011_GWE2_44_13</name>
    <dbReference type="NCBI Taxonomy" id="1619017"/>
    <lineage>
        <taxon>Bacteria</taxon>
        <taxon>Candidatus Wolfeibacteriota</taxon>
    </lineage>
</organism>
<comment type="caution">
    <text evidence="1">The sequence shown here is derived from an EMBL/GenBank/DDBJ whole genome shotgun (WGS) entry which is preliminary data.</text>
</comment>
<evidence type="ECO:0000313" key="1">
    <source>
        <dbReference type="EMBL" id="KKT43926.1"/>
    </source>
</evidence>
<dbReference type="Proteomes" id="UP000034051">
    <property type="component" value="Unassembled WGS sequence"/>
</dbReference>
<sequence length="165" mass="18295">MTKKVLKDVQQGDPVIRVSHGFTYSQLFRNNGTVTAVTASVITCEIAVDVPRTMEFDARTGINVLGANFGWIELPCDTSEGARLTRNAIVPLLNAAERAFVSGSPQEHTRIQQKLVDGIYGMTRIRPTEGPLYERMRLLESLFAKKGYLGAADDLPDIYLDYMTP</sequence>
<accession>A0A0G1H974</accession>
<dbReference type="EMBL" id="LCHW01000001">
    <property type="protein sequence ID" value="KKT43926.1"/>
    <property type="molecule type" value="Genomic_DNA"/>
</dbReference>
<proteinExistence type="predicted"/>
<dbReference type="AlphaFoldDB" id="A0A0G1H974"/>